<dbReference type="SUPFAM" id="SSF52738">
    <property type="entry name" value="Methylesterase CheB, C-terminal domain"/>
    <property type="match status" value="1"/>
</dbReference>
<dbReference type="EC" id="3.1.1.61" evidence="2"/>
<feature type="active site" evidence="4">
    <location>
        <position position="45"/>
    </location>
</feature>
<dbReference type="EMBL" id="JANFQO010000010">
    <property type="protein sequence ID" value="MCQ4165585.1"/>
    <property type="molecule type" value="Genomic_DNA"/>
</dbReference>
<dbReference type="PROSITE" id="PS50122">
    <property type="entry name" value="CHEB"/>
    <property type="match status" value="1"/>
</dbReference>
<feature type="active site" evidence="4">
    <location>
        <position position="18"/>
    </location>
</feature>
<dbReference type="Pfam" id="PF01339">
    <property type="entry name" value="CheB_methylest"/>
    <property type="match status" value="1"/>
</dbReference>
<dbReference type="CDD" id="cd16433">
    <property type="entry name" value="CheB"/>
    <property type="match status" value="1"/>
</dbReference>
<dbReference type="Gene3D" id="3.40.50.180">
    <property type="entry name" value="Methylesterase CheB, C-terminal domain"/>
    <property type="match status" value="1"/>
</dbReference>
<evidence type="ECO:0000256" key="2">
    <source>
        <dbReference type="ARBA" id="ARBA00039140"/>
    </source>
</evidence>
<evidence type="ECO:0000313" key="6">
    <source>
        <dbReference type="EMBL" id="MCQ4165585.1"/>
    </source>
</evidence>
<feature type="active site" evidence="4">
    <location>
        <position position="138"/>
    </location>
</feature>
<organism evidence="6 7">
    <name type="scientific">Tahibacter harae</name>
    <dbReference type="NCBI Taxonomy" id="2963937"/>
    <lineage>
        <taxon>Bacteria</taxon>
        <taxon>Pseudomonadati</taxon>
        <taxon>Pseudomonadota</taxon>
        <taxon>Gammaproteobacteria</taxon>
        <taxon>Lysobacterales</taxon>
        <taxon>Rhodanobacteraceae</taxon>
        <taxon>Tahibacter</taxon>
    </lineage>
</organism>
<keyword evidence="7" id="KW-1185">Reference proteome</keyword>
<dbReference type="RefSeq" id="WP_255914774.1">
    <property type="nucleotide sequence ID" value="NZ_JANFQO010000010.1"/>
</dbReference>
<feature type="domain" description="CheB-type methylesterase" evidence="5">
    <location>
        <begin position="7"/>
        <end position="185"/>
    </location>
</feature>
<evidence type="ECO:0000313" key="7">
    <source>
        <dbReference type="Proteomes" id="UP001165498"/>
    </source>
</evidence>
<evidence type="ECO:0000259" key="5">
    <source>
        <dbReference type="PROSITE" id="PS50122"/>
    </source>
</evidence>
<name>A0ABT1QTH6_9GAMM</name>
<dbReference type="PANTHER" id="PTHR42872:SF6">
    <property type="entry name" value="PROTEIN-GLUTAMATE METHYLESTERASE_PROTEIN-GLUTAMINE GLUTAMINASE"/>
    <property type="match status" value="1"/>
</dbReference>
<protein>
    <recommendedName>
        <fullName evidence="2">protein-glutamate methylesterase</fullName>
        <ecNumber evidence="2">3.1.1.61</ecNumber>
    </recommendedName>
</protein>
<dbReference type="PANTHER" id="PTHR42872">
    <property type="entry name" value="PROTEIN-GLUTAMATE METHYLESTERASE/PROTEIN-GLUTAMINE GLUTAMINASE"/>
    <property type="match status" value="1"/>
</dbReference>
<comment type="caution">
    <text evidence="6">The sequence shown here is derived from an EMBL/GenBank/DDBJ whole genome shotgun (WGS) entry which is preliminary data.</text>
</comment>
<accession>A0ABT1QTH6</accession>
<evidence type="ECO:0000256" key="4">
    <source>
        <dbReference type="PROSITE-ProRule" id="PRU00050"/>
    </source>
</evidence>
<comment type="catalytic activity">
    <reaction evidence="3">
        <text>[protein]-L-glutamate 5-O-methyl ester + H2O = L-glutamyl-[protein] + methanol + H(+)</text>
        <dbReference type="Rhea" id="RHEA:23236"/>
        <dbReference type="Rhea" id="RHEA-COMP:10208"/>
        <dbReference type="Rhea" id="RHEA-COMP:10311"/>
        <dbReference type="ChEBI" id="CHEBI:15377"/>
        <dbReference type="ChEBI" id="CHEBI:15378"/>
        <dbReference type="ChEBI" id="CHEBI:17790"/>
        <dbReference type="ChEBI" id="CHEBI:29973"/>
        <dbReference type="ChEBI" id="CHEBI:82795"/>
        <dbReference type="EC" id="3.1.1.61"/>
    </reaction>
</comment>
<keyword evidence="1 4" id="KW-0378">Hydrolase</keyword>
<reference evidence="6" key="1">
    <citation type="submission" date="2022-07" db="EMBL/GenBank/DDBJ databases">
        <title>Tahibacter sp., a new gammaproteobacterium isolated from the silt sample collected at pig farm.</title>
        <authorList>
            <person name="Chen H."/>
        </authorList>
    </citation>
    <scope>NUCLEOTIDE SEQUENCE</scope>
    <source>
        <strain evidence="6">P2K</strain>
    </source>
</reference>
<keyword evidence="4" id="KW-0145">Chemotaxis</keyword>
<dbReference type="Proteomes" id="UP001165498">
    <property type="component" value="Unassembled WGS sequence"/>
</dbReference>
<sequence>MSGLTLPAAIEAVVIGASSGGVEALRRLLPALPAGLAASVFVVLHLPRGRGSLLAEIFGRVCALPVREVLDKDPVLPGTVYVAPPNYHLLLDSGPQLALSMDEPVEYSRPSITVLFESAAALYGPRLLAVILTGAGADGAEGLAAVQRAGGCCVVQLPADASVPQMPASALQRTSADFVLTLEDIMSLFRQLPRSSA</sequence>
<dbReference type="InterPro" id="IPR035909">
    <property type="entry name" value="CheB_C"/>
</dbReference>
<gene>
    <name evidence="6" type="ORF">NM961_12775</name>
</gene>
<dbReference type="InterPro" id="IPR000673">
    <property type="entry name" value="Sig_transdc_resp-reg_Me-estase"/>
</dbReference>
<evidence type="ECO:0000256" key="1">
    <source>
        <dbReference type="ARBA" id="ARBA00022801"/>
    </source>
</evidence>
<proteinExistence type="predicted"/>
<evidence type="ECO:0000256" key="3">
    <source>
        <dbReference type="ARBA" id="ARBA00048267"/>
    </source>
</evidence>